<reference evidence="1 2" key="1">
    <citation type="submission" date="2018-09" db="EMBL/GenBank/DDBJ databases">
        <title>Cohnella cavernae sp. nov., isolated from a karst cave.</title>
        <authorList>
            <person name="Zhu H."/>
        </authorList>
    </citation>
    <scope>NUCLEOTIDE SEQUENCE [LARGE SCALE GENOMIC DNA]</scope>
    <source>
        <strain evidence="1 2">K2E09-144</strain>
    </source>
</reference>
<accession>A0A398CHP4</accession>
<comment type="caution">
    <text evidence="1">The sequence shown here is derived from an EMBL/GenBank/DDBJ whole genome shotgun (WGS) entry which is preliminary data.</text>
</comment>
<organism evidence="1 2">
    <name type="scientific">Cohnella faecalis</name>
    <dbReference type="NCBI Taxonomy" id="2315694"/>
    <lineage>
        <taxon>Bacteria</taxon>
        <taxon>Bacillati</taxon>
        <taxon>Bacillota</taxon>
        <taxon>Bacilli</taxon>
        <taxon>Bacillales</taxon>
        <taxon>Paenibacillaceae</taxon>
        <taxon>Cohnella</taxon>
    </lineage>
</organism>
<evidence type="ECO:0000313" key="1">
    <source>
        <dbReference type="EMBL" id="RIE01522.1"/>
    </source>
</evidence>
<proteinExistence type="predicted"/>
<protein>
    <submittedName>
        <fullName evidence="1">Uncharacterized protein</fullName>
    </submittedName>
</protein>
<dbReference type="AlphaFoldDB" id="A0A398CHP4"/>
<dbReference type="EMBL" id="QXJM01000040">
    <property type="protein sequence ID" value="RIE01522.1"/>
    <property type="molecule type" value="Genomic_DNA"/>
</dbReference>
<gene>
    <name evidence="1" type="ORF">D3H35_24530</name>
</gene>
<dbReference type="RefSeq" id="WP_119151775.1">
    <property type="nucleotide sequence ID" value="NZ_JBHSOV010000040.1"/>
</dbReference>
<sequence length="91" mass="10601">MDNERTAKHTALIEREDDLLSQIDTCQQLIAAFWRFLLSLDEEVHLPTARRLMIALNNVERSIEEEMLDIRLALLSFTFSRKHAPPEGTKH</sequence>
<name>A0A398CHP4_9BACL</name>
<keyword evidence="2" id="KW-1185">Reference proteome</keyword>
<dbReference type="Proteomes" id="UP000266340">
    <property type="component" value="Unassembled WGS sequence"/>
</dbReference>
<dbReference type="OrthoDB" id="2648799at2"/>
<evidence type="ECO:0000313" key="2">
    <source>
        <dbReference type="Proteomes" id="UP000266340"/>
    </source>
</evidence>